<geneLocation type="plasmid" evidence="7">
    <name>pgw6_1</name>
</geneLocation>
<evidence type="ECO:0000256" key="3">
    <source>
        <dbReference type="ARBA" id="ARBA00022989"/>
    </source>
</evidence>
<feature type="transmembrane region" description="Helical" evidence="5">
    <location>
        <begin position="12"/>
        <end position="30"/>
    </location>
</feature>
<dbReference type="AlphaFoldDB" id="A0A3G8MAU6"/>
<dbReference type="InterPro" id="IPR038770">
    <property type="entry name" value="Na+/solute_symporter_sf"/>
</dbReference>
<feature type="transmembrane region" description="Helical" evidence="5">
    <location>
        <begin position="323"/>
        <end position="341"/>
    </location>
</feature>
<feature type="transmembrane region" description="Helical" evidence="5">
    <location>
        <begin position="50"/>
        <end position="76"/>
    </location>
</feature>
<feature type="transmembrane region" description="Helical" evidence="5">
    <location>
        <begin position="196"/>
        <end position="214"/>
    </location>
</feature>
<dbReference type="PANTHER" id="PTHR10361">
    <property type="entry name" value="SODIUM-BILE ACID COTRANSPORTER"/>
    <property type="match status" value="1"/>
</dbReference>
<comment type="subcellular location">
    <subcellularLocation>
        <location evidence="1">Membrane</location>
        <topology evidence="1">Multi-pass membrane protein</topology>
    </subcellularLocation>
</comment>
<dbReference type="GO" id="GO:0016020">
    <property type="term" value="C:membrane"/>
    <property type="evidence" value="ECO:0007669"/>
    <property type="project" value="UniProtKB-SubCell"/>
</dbReference>
<accession>A0A3G8MAU6</accession>
<dbReference type="PANTHER" id="PTHR10361:SF28">
    <property type="entry name" value="P3 PROTEIN-RELATED"/>
    <property type="match status" value="1"/>
</dbReference>
<dbReference type="Proteomes" id="UP000273982">
    <property type="component" value="Plasmid pGW6_1"/>
</dbReference>
<evidence type="ECO:0000313" key="6">
    <source>
        <dbReference type="EMBL" id="AZG78936.1"/>
    </source>
</evidence>
<keyword evidence="3 5" id="KW-1133">Transmembrane helix</keyword>
<feature type="transmembrane region" description="Helical" evidence="5">
    <location>
        <begin position="235"/>
        <end position="255"/>
    </location>
</feature>
<keyword evidence="2 5" id="KW-0812">Transmembrane</keyword>
<dbReference type="Gene3D" id="1.20.1530.20">
    <property type="match status" value="1"/>
</dbReference>
<evidence type="ECO:0000256" key="5">
    <source>
        <dbReference type="SAM" id="Phobius"/>
    </source>
</evidence>
<evidence type="ECO:0000256" key="4">
    <source>
        <dbReference type="ARBA" id="ARBA00023136"/>
    </source>
</evidence>
<keyword evidence="4 5" id="KW-0472">Membrane</keyword>
<evidence type="ECO:0000256" key="2">
    <source>
        <dbReference type="ARBA" id="ARBA00022692"/>
    </source>
</evidence>
<feature type="transmembrane region" description="Helical" evidence="5">
    <location>
        <begin position="88"/>
        <end position="112"/>
    </location>
</feature>
<protein>
    <submittedName>
        <fullName evidence="6">Na+-dependent transporter</fullName>
    </submittedName>
</protein>
<feature type="transmembrane region" description="Helical" evidence="5">
    <location>
        <begin position="296"/>
        <end position="317"/>
    </location>
</feature>
<dbReference type="Pfam" id="PF01758">
    <property type="entry name" value="SBF"/>
    <property type="match status" value="1"/>
</dbReference>
<feature type="transmembrane region" description="Helical" evidence="5">
    <location>
        <begin position="155"/>
        <end position="176"/>
    </location>
</feature>
<feature type="transmembrane region" description="Helical" evidence="5">
    <location>
        <begin position="261"/>
        <end position="284"/>
    </location>
</feature>
<dbReference type="KEGG" id="mros:EHO51_19220"/>
<organism evidence="6 7">
    <name type="scientific">Methylocystis rosea</name>
    <dbReference type="NCBI Taxonomy" id="173366"/>
    <lineage>
        <taxon>Bacteria</taxon>
        <taxon>Pseudomonadati</taxon>
        <taxon>Pseudomonadota</taxon>
        <taxon>Alphaproteobacteria</taxon>
        <taxon>Hyphomicrobiales</taxon>
        <taxon>Methylocystaceae</taxon>
        <taxon>Methylocystis</taxon>
    </lineage>
</organism>
<dbReference type="EMBL" id="CP034087">
    <property type="protein sequence ID" value="AZG78936.1"/>
    <property type="molecule type" value="Genomic_DNA"/>
</dbReference>
<dbReference type="InterPro" id="IPR004710">
    <property type="entry name" value="Bilac:Na_transpt"/>
</dbReference>
<sequence>MSNQSGFAKKCAHLLHEYFIWIVVASYGAAAFTPQLGETLRSWRFLNTSIAGMSIVATTPAILLATLLFNASLVANIDELKTIARRPVLALGGLVGNFASPLAFIFVSSVLLRLWHNNDETQQLLTGLAFVAAMPIAGASTAWAQSANGNMSLSVGLVLATTLFSPALTPLVLHAAGAVTTGDYSEDLHEIAAGESANFLGLWVLAPSLLGLAAGRALSDKRAAAAKPYLKISNYAAIVILNYANASLSLPGVLRQPDADFLVLMMFIVFSLCLTAFAIGFLIARLGGADRRETASLMFGLGMNNNGAGLMLASTTMADHPGVLLPVILYNLIQHFVAALVDRLMFQERDGFV</sequence>
<feature type="transmembrane region" description="Helical" evidence="5">
    <location>
        <begin position="124"/>
        <end position="143"/>
    </location>
</feature>
<evidence type="ECO:0000256" key="1">
    <source>
        <dbReference type="ARBA" id="ARBA00004141"/>
    </source>
</evidence>
<reference evidence="6 7" key="1">
    <citation type="submission" date="2018-11" db="EMBL/GenBank/DDBJ databases">
        <title>Genome squencing of methanotrophic bacteria isolated from alkaline groundwater in Korea.</title>
        <authorList>
            <person name="Nguyen L.N."/>
        </authorList>
    </citation>
    <scope>NUCLEOTIDE SEQUENCE [LARGE SCALE GENOMIC DNA]</scope>
    <source>
        <strain evidence="6 7">GW6</strain>
        <plasmid evidence="7">pgw6_1</plasmid>
    </source>
</reference>
<gene>
    <name evidence="6" type="ORF">EHO51_19220</name>
</gene>
<dbReference type="RefSeq" id="WP_124740444.1">
    <property type="nucleotide sequence ID" value="NZ_CP034087.1"/>
</dbReference>
<name>A0A3G8MAU6_9HYPH</name>
<evidence type="ECO:0000313" key="7">
    <source>
        <dbReference type="Proteomes" id="UP000273982"/>
    </source>
</evidence>
<proteinExistence type="predicted"/>
<dbReference type="InterPro" id="IPR002657">
    <property type="entry name" value="BilAc:Na_symport/Acr3"/>
</dbReference>
<keyword evidence="6" id="KW-0614">Plasmid</keyword>